<sequence>MSEERELNSIPELLDDIRAGRMIVMMDDEDRENEGDLIMAANKVTPEAINFMARYGRGLICLPLTRERCQQLNLPLMVNQNQARFATNFTVAIEAAEGVTTGISAYDRAHTIRTAVQPDATPTDLSQPGHIFPLMAQPGGVLARAGHTEASVDLAMLAGLEPAAVLVEILNEDGSMARRPELEKFAVEHGLKIGTIADLIRYRLETEKTVEHVSCHEVATDFGSFLLHTYRDTIEGRLHLALVRGEPAPEDAFLVRVHVQNPLSDVLSIRRPDFGLPIRTALSEIDATGSGLLLVLGGHGSDEELLRLIQQEPEPSVGAGGDDRRSRELRTYGIGAQIIHDLGVRRMRVLSAPWKLTGLAGFGLEVVEYVNPAELPGVTSGDNPRTSEA</sequence>
<comment type="similarity">
    <text evidence="5">In the N-terminal section; belongs to the DHBP synthase family.</text>
</comment>
<dbReference type="Pfam" id="PF00925">
    <property type="entry name" value="GTP_cyclohydro2"/>
    <property type="match status" value="1"/>
</dbReference>
<dbReference type="EC" id="4.1.99.12" evidence="7 14"/>
<evidence type="ECO:0000256" key="3">
    <source>
        <dbReference type="ARBA" id="ARBA00002284"/>
    </source>
</evidence>
<keyword evidence="12 14" id="KW-0464">Manganese</keyword>
<evidence type="ECO:0000256" key="14">
    <source>
        <dbReference type="HAMAP-Rule" id="MF_00180"/>
    </source>
</evidence>
<dbReference type="GO" id="GO:0030145">
    <property type="term" value="F:manganese ion binding"/>
    <property type="evidence" value="ECO:0007669"/>
    <property type="project" value="UniProtKB-UniRule"/>
</dbReference>
<evidence type="ECO:0000256" key="4">
    <source>
        <dbReference type="ARBA" id="ARBA00004904"/>
    </source>
</evidence>
<feature type="binding site" evidence="14">
    <location>
        <begin position="144"/>
        <end position="148"/>
    </location>
    <ligand>
        <name>D-ribulose 5-phosphate</name>
        <dbReference type="ChEBI" id="CHEBI:58121"/>
    </ligand>
</feature>
<keyword evidence="13 14" id="KW-0456">Lyase</keyword>
<evidence type="ECO:0000256" key="2">
    <source>
        <dbReference type="ARBA" id="ARBA00001936"/>
    </source>
</evidence>
<dbReference type="NCBIfam" id="TIGR00506">
    <property type="entry name" value="ribB"/>
    <property type="match status" value="1"/>
</dbReference>
<evidence type="ECO:0000313" key="17">
    <source>
        <dbReference type="Proteomes" id="UP001359886"/>
    </source>
</evidence>
<dbReference type="SUPFAM" id="SSF142695">
    <property type="entry name" value="RibA-like"/>
    <property type="match status" value="1"/>
</dbReference>
<dbReference type="FunFam" id="3.90.870.10:FF:000001">
    <property type="entry name" value="Riboflavin biosynthesis protein RibBA"/>
    <property type="match status" value="1"/>
</dbReference>
<dbReference type="GO" id="GO:0000287">
    <property type="term" value="F:magnesium ion binding"/>
    <property type="evidence" value="ECO:0007669"/>
    <property type="project" value="UniProtKB-UniRule"/>
</dbReference>
<comment type="subunit">
    <text evidence="14">Homodimer.</text>
</comment>
<dbReference type="PIRSF" id="PIRSF001259">
    <property type="entry name" value="RibA"/>
    <property type="match status" value="1"/>
</dbReference>
<dbReference type="InterPro" id="IPR032677">
    <property type="entry name" value="GTP_cyclohydro_II"/>
</dbReference>
<dbReference type="Pfam" id="PF00926">
    <property type="entry name" value="DHBP_synthase"/>
    <property type="match status" value="1"/>
</dbReference>
<proteinExistence type="inferred from homology"/>
<comment type="catalytic activity">
    <reaction evidence="1 14">
        <text>D-ribulose 5-phosphate = (2S)-2-hydroxy-3-oxobutyl phosphate + formate + H(+)</text>
        <dbReference type="Rhea" id="RHEA:18457"/>
        <dbReference type="ChEBI" id="CHEBI:15378"/>
        <dbReference type="ChEBI" id="CHEBI:15740"/>
        <dbReference type="ChEBI" id="CHEBI:58121"/>
        <dbReference type="ChEBI" id="CHEBI:58830"/>
        <dbReference type="EC" id="4.1.99.12"/>
    </reaction>
</comment>
<evidence type="ECO:0000256" key="12">
    <source>
        <dbReference type="ARBA" id="ARBA00023211"/>
    </source>
</evidence>
<dbReference type="GO" id="GO:0009231">
    <property type="term" value="P:riboflavin biosynthetic process"/>
    <property type="evidence" value="ECO:0007669"/>
    <property type="project" value="UniProtKB-UniRule"/>
</dbReference>
<dbReference type="InterPro" id="IPR017945">
    <property type="entry name" value="DHBP_synth_RibB-like_a/b_dom"/>
</dbReference>
<dbReference type="InterPro" id="IPR036144">
    <property type="entry name" value="RibA-like_sf"/>
</dbReference>
<comment type="similarity">
    <text evidence="6">In the C-terminal section; belongs to the GTP cyclohydrolase II family.</text>
</comment>
<dbReference type="Gene3D" id="3.90.870.10">
    <property type="entry name" value="DHBP synthase"/>
    <property type="match status" value="1"/>
</dbReference>
<comment type="pathway">
    <text evidence="4 14">Cofactor biosynthesis; riboflavin biosynthesis; 2-hydroxy-3-oxobutyl phosphate from D-ribulose 5-phosphate: step 1/1.</text>
</comment>
<comment type="similarity">
    <text evidence="14">Belongs to the DHBP synthase family.</text>
</comment>
<evidence type="ECO:0000256" key="7">
    <source>
        <dbReference type="ARBA" id="ARBA00012153"/>
    </source>
</evidence>
<protein>
    <recommendedName>
        <fullName evidence="8 14">3,4-dihydroxy-2-butanone 4-phosphate synthase</fullName>
        <shortName evidence="14">DHBP synthase</shortName>
        <ecNumber evidence="7 14">4.1.99.12</ecNumber>
    </recommendedName>
</protein>
<dbReference type="HAMAP" id="MF_00180">
    <property type="entry name" value="RibB"/>
    <property type="match status" value="1"/>
</dbReference>
<organism evidence="16 17">
    <name type="scientific">Elongatibacter sediminis</name>
    <dbReference type="NCBI Taxonomy" id="3119006"/>
    <lineage>
        <taxon>Bacteria</taxon>
        <taxon>Pseudomonadati</taxon>
        <taxon>Pseudomonadota</taxon>
        <taxon>Gammaproteobacteria</taxon>
        <taxon>Chromatiales</taxon>
        <taxon>Wenzhouxiangellaceae</taxon>
        <taxon>Elongatibacter</taxon>
    </lineage>
</organism>
<evidence type="ECO:0000256" key="11">
    <source>
        <dbReference type="ARBA" id="ARBA00022842"/>
    </source>
</evidence>
<dbReference type="SUPFAM" id="SSF55821">
    <property type="entry name" value="YrdC/RibB"/>
    <property type="match status" value="1"/>
</dbReference>
<keyword evidence="9 14" id="KW-0686">Riboflavin biosynthesis</keyword>
<feature type="binding site" evidence="14">
    <location>
        <position position="147"/>
    </location>
    <ligand>
        <name>Mg(2+)</name>
        <dbReference type="ChEBI" id="CHEBI:18420"/>
        <label>2</label>
    </ligand>
</feature>
<keyword evidence="11 14" id="KW-0460">Magnesium</keyword>
<evidence type="ECO:0000313" key="16">
    <source>
        <dbReference type="EMBL" id="MEJ8569010.1"/>
    </source>
</evidence>
<feature type="domain" description="GTP cyclohydrolase II" evidence="15">
    <location>
        <begin position="216"/>
        <end position="370"/>
    </location>
</feature>
<name>A0AAW9RJH1_9GAMM</name>
<evidence type="ECO:0000256" key="1">
    <source>
        <dbReference type="ARBA" id="ARBA00000141"/>
    </source>
</evidence>
<gene>
    <name evidence="16" type="primary">ribBA</name>
    <name evidence="14" type="synonym">ribB</name>
    <name evidence="16" type="ORF">V3330_15370</name>
</gene>
<feature type="binding site" evidence="14">
    <location>
        <position position="32"/>
    </location>
    <ligand>
        <name>Mg(2+)</name>
        <dbReference type="ChEBI" id="CHEBI:18420"/>
        <label>2</label>
    </ligand>
</feature>
<evidence type="ECO:0000256" key="8">
    <source>
        <dbReference type="ARBA" id="ARBA00018836"/>
    </source>
</evidence>
<evidence type="ECO:0000256" key="6">
    <source>
        <dbReference type="ARBA" id="ARBA00008976"/>
    </source>
</evidence>
<dbReference type="EMBL" id="JAZHOG010000011">
    <property type="protein sequence ID" value="MEJ8569010.1"/>
    <property type="molecule type" value="Genomic_DNA"/>
</dbReference>
<feature type="site" description="Essential for catalytic activity" evidence="14">
    <location>
        <position position="130"/>
    </location>
</feature>
<evidence type="ECO:0000259" key="15">
    <source>
        <dbReference type="Pfam" id="PF00925"/>
    </source>
</evidence>
<dbReference type="Gene3D" id="3.40.50.10990">
    <property type="entry name" value="GTP cyclohydrolase II"/>
    <property type="match status" value="1"/>
</dbReference>
<comment type="caution">
    <text evidence="16">The sequence shown here is derived from an EMBL/GenBank/DDBJ whole genome shotgun (WGS) entry which is preliminary data.</text>
</comment>
<dbReference type="InterPro" id="IPR000422">
    <property type="entry name" value="DHBP_synthase_RibB"/>
</dbReference>
<feature type="binding site" evidence="14">
    <location>
        <position position="36"/>
    </location>
    <ligand>
        <name>D-ribulose 5-phosphate</name>
        <dbReference type="ChEBI" id="CHEBI:58121"/>
    </ligand>
</feature>
<evidence type="ECO:0000256" key="5">
    <source>
        <dbReference type="ARBA" id="ARBA00005520"/>
    </source>
</evidence>
<evidence type="ECO:0000256" key="13">
    <source>
        <dbReference type="ARBA" id="ARBA00023239"/>
    </source>
</evidence>
<feature type="site" description="Essential for catalytic activity" evidence="14">
    <location>
        <position position="168"/>
    </location>
</feature>
<keyword evidence="17" id="KW-1185">Reference proteome</keyword>
<comment type="cofactor">
    <cofactor evidence="2">
        <name>Mn(2+)</name>
        <dbReference type="ChEBI" id="CHEBI:29035"/>
    </cofactor>
</comment>
<evidence type="ECO:0000256" key="9">
    <source>
        <dbReference type="ARBA" id="ARBA00022619"/>
    </source>
</evidence>
<comment type="function">
    <text evidence="3 14">Catalyzes the conversion of D-ribulose 5-phosphate to formate and 3,4-dihydroxy-2-butanone 4-phosphate.</text>
</comment>
<dbReference type="GO" id="GO:0008686">
    <property type="term" value="F:3,4-dihydroxy-2-butanone-4-phosphate synthase activity"/>
    <property type="evidence" value="ECO:0007669"/>
    <property type="project" value="UniProtKB-UniRule"/>
</dbReference>
<keyword evidence="10 14" id="KW-0479">Metal-binding</keyword>
<reference evidence="16 17" key="1">
    <citation type="submission" date="2024-02" db="EMBL/GenBank/DDBJ databases">
        <title>A novel Wenzhouxiangellaceae bacterium, isolated from coastal sediments.</title>
        <authorList>
            <person name="Du Z.-J."/>
            <person name="Ye Y.-Q."/>
            <person name="Zhang X.-Y."/>
        </authorList>
    </citation>
    <scope>NUCLEOTIDE SEQUENCE [LARGE SCALE GENOMIC DNA]</scope>
    <source>
        <strain evidence="16 17">CH-27</strain>
    </source>
</reference>
<evidence type="ECO:0000256" key="10">
    <source>
        <dbReference type="ARBA" id="ARBA00022723"/>
    </source>
</evidence>
<comment type="cofactor">
    <cofactor evidence="14">
        <name>Mg(2+)</name>
        <dbReference type="ChEBI" id="CHEBI:18420"/>
    </cofactor>
    <cofactor evidence="14">
        <name>Mn(2+)</name>
        <dbReference type="ChEBI" id="CHEBI:29035"/>
    </cofactor>
    <text evidence="14">Binds 2 divalent metal cations per subunit. Magnesium or manganese.</text>
</comment>
<feature type="binding site" evidence="14">
    <location>
        <position position="32"/>
    </location>
    <ligand>
        <name>Mg(2+)</name>
        <dbReference type="ChEBI" id="CHEBI:18420"/>
        <label>1</label>
    </ligand>
</feature>
<dbReference type="GO" id="GO:0003935">
    <property type="term" value="F:GTP cyclohydrolase II activity"/>
    <property type="evidence" value="ECO:0007669"/>
    <property type="project" value="TreeGrafter"/>
</dbReference>
<dbReference type="NCBIfam" id="NF010626">
    <property type="entry name" value="PRK14019.1"/>
    <property type="match status" value="1"/>
</dbReference>
<dbReference type="AlphaFoldDB" id="A0AAW9RJH1"/>
<accession>A0AAW9RJH1</accession>
<dbReference type="Proteomes" id="UP001359886">
    <property type="component" value="Unassembled WGS sequence"/>
</dbReference>
<dbReference type="GO" id="GO:0005829">
    <property type="term" value="C:cytosol"/>
    <property type="evidence" value="ECO:0007669"/>
    <property type="project" value="TreeGrafter"/>
</dbReference>
<feature type="binding site" evidence="14">
    <location>
        <begin position="31"/>
        <end position="32"/>
    </location>
    <ligand>
        <name>D-ribulose 5-phosphate</name>
        <dbReference type="ChEBI" id="CHEBI:58121"/>
    </ligand>
</feature>
<dbReference type="PANTHER" id="PTHR21327:SF34">
    <property type="entry name" value="3,4-DIHYDROXY-2-BUTANONE 4-PHOSPHATE SYNTHASE"/>
    <property type="match status" value="1"/>
</dbReference>
<keyword evidence="16" id="KW-0378">Hydrolase</keyword>
<dbReference type="PANTHER" id="PTHR21327">
    <property type="entry name" value="GTP CYCLOHYDROLASE II-RELATED"/>
    <property type="match status" value="1"/>
</dbReference>